<dbReference type="VEuPathDB" id="TriTrypDB:BSAL_16320"/>
<accession>A0A0S4KJP9</accession>
<dbReference type="OMA" id="EDCTSTT"/>
<name>A0A0S4KJP9_BODSA</name>
<sequence length="181" mass="21279">MAAGFYQRFMTSDIIHYGYGTRFILLYFNCDLRRDSTITTALHDSFLVNRKGTEQSEKLLTDLFLLERLVFGKYRFVATRGRRWLGVSLDEVTSIDELNRLLELPCVKEHGNFVLRKVDTNEKELWYNVEVEPKEEPCFLTARMFQPKESESVWTLRVNKVIPLAVPGYLVVVLAYFLHDW</sequence>
<gene>
    <name evidence="2" type="ORF">BSAL_16320</name>
</gene>
<keyword evidence="1" id="KW-1133">Transmembrane helix</keyword>
<evidence type="ECO:0000313" key="3">
    <source>
        <dbReference type="Proteomes" id="UP000051952"/>
    </source>
</evidence>
<keyword evidence="3" id="KW-1185">Reference proteome</keyword>
<dbReference type="Proteomes" id="UP000051952">
    <property type="component" value="Unassembled WGS sequence"/>
</dbReference>
<organism evidence="2 3">
    <name type="scientific">Bodo saltans</name>
    <name type="common">Flagellated protozoan</name>
    <dbReference type="NCBI Taxonomy" id="75058"/>
    <lineage>
        <taxon>Eukaryota</taxon>
        <taxon>Discoba</taxon>
        <taxon>Euglenozoa</taxon>
        <taxon>Kinetoplastea</taxon>
        <taxon>Metakinetoplastina</taxon>
        <taxon>Eubodonida</taxon>
        <taxon>Bodonidae</taxon>
        <taxon>Bodo</taxon>
    </lineage>
</organism>
<dbReference type="AlphaFoldDB" id="A0A0S4KJP9"/>
<evidence type="ECO:0000256" key="1">
    <source>
        <dbReference type="SAM" id="Phobius"/>
    </source>
</evidence>
<evidence type="ECO:0000313" key="2">
    <source>
        <dbReference type="EMBL" id="CUI14814.1"/>
    </source>
</evidence>
<reference evidence="3" key="1">
    <citation type="submission" date="2015-09" db="EMBL/GenBank/DDBJ databases">
        <authorList>
            <consortium name="Pathogen Informatics"/>
        </authorList>
    </citation>
    <scope>NUCLEOTIDE SEQUENCE [LARGE SCALE GENOMIC DNA]</scope>
    <source>
        <strain evidence="3">Lake Konstanz</strain>
    </source>
</reference>
<feature type="transmembrane region" description="Helical" evidence="1">
    <location>
        <begin position="161"/>
        <end position="179"/>
    </location>
</feature>
<dbReference type="OrthoDB" id="246467at2759"/>
<protein>
    <submittedName>
        <fullName evidence="2">Transmembrane protein, putative</fullName>
    </submittedName>
</protein>
<keyword evidence="1" id="KW-0472">Membrane</keyword>
<dbReference type="EMBL" id="CYKH01001661">
    <property type="protein sequence ID" value="CUI14814.1"/>
    <property type="molecule type" value="Genomic_DNA"/>
</dbReference>
<proteinExistence type="predicted"/>
<keyword evidence="1 2" id="KW-0812">Transmembrane</keyword>